<evidence type="ECO:0000313" key="2">
    <source>
        <dbReference type="EMBL" id="GMH21396.1"/>
    </source>
</evidence>
<dbReference type="Proteomes" id="UP001279734">
    <property type="component" value="Unassembled WGS sequence"/>
</dbReference>
<organism evidence="2 3">
    <name type="scientific">Nepenthes gracilis</name>
    <name type="common">Slender pitcher plant</name>
    <dbReference type="NCBI Taxonomy" id="150966"/>
    <lineage>
        <taxon>Eukaryota</taxon>
        <taxon>Viridiplantae</taxon>
        <taxon>Streptophyta</taxon>
        <taxon>Embryophyta</taxon>
        <taxon>Tracheophyta</taxon>
        <taxon>Spermatophyta</taxon>
        <taxon>Magnoliopsida</taxon>
        <taxon>eudicotyledons</taxon>
        <taxon>Gunneridae</taxon>
        <taxon>Pentapetalae</taxon>
        <taxon>Caryophyllales</taxon>
        <taxon>Nepenthaceae</taxon>
        <taxon>Nepenthes</taxon>
    </lineage>
</organism>
<gene>
    <name evidence="2" type="ORF">Nepgr_023238</name>
</gene>
<evidence type="ECO:0000313" key="3">
    <source>
        <dbReference type="Proteomes" id="UP001279734"/>
    </source>
</evidence>
<sequence length="157" mass="17099">MQRNALVIVDSVSSPRFLKPSMGVDSVLALSPKDALDVIGKPGHVEAAPLLVDSGSRPARLKSVEVPVRTPSSWSAIVQNRVSFLRTPVSSNCSPRLSNRSVSDVFSNHAQEEANQVITPPFEQDGTWKHAKSRRHRKSKSKNSKGSLGKCISWNTS</sequence>
<dbReference type="AlphaFoldDB" id="A0AAD3T3Z3"/>
<proteinExistence type="predicted"/>
<evidence type="ECO:0000256" key="1">
    <source>
        <dbReference type="SAM" id="MobiDB-lite"/>
    </source>
</evidence>
<accession>A0AAD3T3Z3</accession>
<dbReference type="EMBL" id="BSYO01000023">
    <property type="protein sequence ID" value="GMH21396.1"/>
    <property type="molecule type" value="Genomic_DNA"/>
</dbReference>
<name>A0AAD3T3Z3_NEPGR</name>
<comment type="caution">
    <text evidence="2">The sequence shown here is derived from an EMBL/GenBank/DDBJ whole genome shotgun (WGS) entry which is preliminary data.</text>
</comment>
<keyword evidence="3" id="KW-1185">Reference proteome</keyword>
<feature type="compositionally biased region" description="Basic residues" evidence="1">
    <location>
        <begin position="129"/>
        <end position="143"/>
    </location>
</feature>
<reference evidence="2" key="1">
    <citation type="submission" date="2023-05" db="EMBL/GenBank/DDBJ databases">
        <title>Nepenthes gracilis genome sequencing.</title>
        <authorList>
            <person name="Fukushima K."/>
        </authorList>
    </citation>
    <scope>NUCLEOTIDE SEQUENCE</scope>
    <source>
        <strain evidence="2">SING2019-196</strain>
    </source>
</reference>
<feature type="region of interest" description="Disordered" evidence="1">
    <location>
        <begin position="113"/>
        <end position="157"/>
    </location>
</feature>
<protein>
    <submittedName>
        <fullName evidence="2">Uncharacterized protein</fullName>
    </submittedName>
</protein>